<evidence type="ECO:0000313" key="3">
    <source>
        <dbReference type="Proteomes" id="UP000189670"/>
    </source>
</evidence>
<dbReference type="Proteomes" id="UP000189670">
    <property type="component" value="Unassembled WGS sequence"/>
</dbReference>
<protein>
    <submittedName>
        <fullName evidence="2">Uncharacterized protein</fullName>
    </submittedName>
</protein>
<accession>A0A1V1NWS7</accession>
<comment type="caution">
    <text evidence="2">The sequence shown here is derived from an EMBL/GenBank/DDBJ whole genome shotgun (WGS) entry which is preliminary data.</text>
</comment>
<dbReference type="EMBL" id="ATBP01001588">
    <property type="protein sequence ID" value="ETR67047.1"/>
    <property type="molecule type" value="Genomic_DNA"/>
</dbReference>
<evidence type="ECO:0000313" key="2">
    <source>
        <dbReference type="EMBL" id="ETR67047.1"/>
    </source>
</evidence>
<dbReference type="AlphaFoldDB" id="A0A1V1NWS7"/>
<gene>
    <name evidence="2" type="ORF">OMM_05349</name>
</gene>
<organism evidence="2 3">
    <name type="scientific">Candidatus Magnetoglobus multicellularis str. Araruama</name>
    <dbReference type="NCBI Taxonomy" id="890399"/>
    <lineage>
        <taxon>Bacteria</taxon>
        <taxon>Pseudomonadati</taxon>
        <taxon>Thermodesulfobacteriota</taxon>
        <taxon>Desulfobacteria</taxon>
        <taxon>Desulfobacterales</taxon>
        <taxon>Desulfobacteraceae</taxon>
        <taxon>Candidatus Magnetoglobus</taxon>
    </lineage>
</organism>
<proteinExistence type="predicted"/>
<feature type="region of interest" description="Disordered" evidence="1">
    <location>
        <begin position="1"/>
        <end position="37"/>
    </location>
</feature>
<name>A0A1V1NWS7_9BACT</name>
<evidence type="ECO:0000256" key="1">
    <source>
        <dbReference type="SAM" id="MobiDB-lite"/>
    </source>
</evidence>
<reference evidence="3" key="1">
    <citation type="submission" date="2012-11" db="EMBL/GenBank/DDBJ databases">
        <authorList>
            <person name="Lucero-Rivera Y.E."/>
            <person name="Tovar-Ramirez D."/>
        </authorList>
    </citation>
    <scope>NUCLEOTIDE SEQUENCE [LARGE SCALE GENOMIC DNA]</scope>
    <source>
        <strain evidence="3">Araruama</strain>
    </source>
</reference>
<sequence length="182" mass="20792">MSDISLTPLSKPISPSVNQQQPNKPYQPSKNNTDNGTIKFTTQEIDKSNVQILPPGRKKIEAPELKKSESFQQSQKAAFKESEIEQKKAELPFIKDEDTRKKLQSEIYHLNLKLEELKKSEKGPNIQGAQFRLNEDDEGFYVELINVDQDVVIKELSEENFEDILRQTSDTNNLGVLLDLFA</sequence>